<evidence type="ECO:0000256" key="6">
    <source>
        <dbReference type="ARBA" id="ARBA00022679"/>
    </source>
</evidence>
<keyword evidence="6 14" id="KW-0808">Transferase</keyword>
<evidence type="ECO:0000256" key="12">
    <source>
        <dbReference type="ARBA" id="ARBA00043086"/>
    </source>
</evidence>
<evidence type="ECO:0000256" key="3">
    <source>
        <dbReference type="ARBA" id="ARBA00012700"/>
    </source>
</evidence>
<dbReference type="Proteomes" id="UP001149813">
    <property type="component" value="Unassembled WGS sequence"/>
</dbReference>
<dbReference type="EMBL" id="JANBOJ010000012">
    <property type="protein sequence ID" value="KAJ1725110.1"/>
    <property type="molecule type" value="Genomic_DNA"/>
</dbReference>
<dbReference type="PANTHER" id="PTHR11129">
    <property type="entry name" value="PROTEIN FARNESYLTRANSFERASE ALPHA SUBUNIT/RAB GERANYLGERANYL TRANSFERASE ALPHA SUBUNIT"/>
    <property type="match status" value="1"/>
</dbReference>
<dbReference type="OrthoDB" id="272289at2759"/>
<evidence type="ECO:0000256" key="1">
    <source>
        <dbReference type="ARBA" id="ARBA00001946"/>
    </source>
</evidence>
<dbReference type="InterPro" id="IPR002088">
    <property type="entry name" value="Prenyl_trans_a"/>
</dbReference>
<evidence type="ECO:0000256" key="9">
    <source>
        <dbReference type="ARBA" id="ARBA00040965"/>
    </source>
</evidence>
<accession>A0A9W8CSX6</accession>
<keyword evidence="7" id="KW-0677">Repeat</keyword>
<dbReference type="GO" id="GO:0004660">
    <property type="term" value="F:protein farnesyltransferase activity"/>
    <property type="evidence" value="ECO:0007669"/>
    <property type="project" value="UniProtKB-EC"/>
</dbReference>
<comment type="similarity">
    <text evidence="2">Belongs to the protein prenyltransferase subunit alpha family.</text>
</comment>
<evidence type="ECO:0000256" key="13">
    <source>
        <dbReference type="ARBA" id="ARBA00043219"/>
    </source>
</evidence>
<evidence type="ECO:0000256" key="7">
    <source>
        <dbReference type="ARBA" id="ARBA00022737"/>
    </source>
</evidence>
<organism evidence="14 15">
    <name type="scientific">Coemansia erecta</name>
    <dbReference type="NCBI Taxonomy" id="147472"/>
    <lineage>
        <taxon>Eukaryota</taxon>
        <taxon>Fungi</taxon>
        <taxon>Fungi incertae sedis</taxon>
        <taxon>Zoopagomycota</taxon>
        <taxon>Kickxellomycotina</taxon>
        <taxon>Kickxellomycetes</taxon>
        <taxon>Kickxellales</taxon>
        <taxon>Kickxellaceae</taxon>
        <taxon>Coemansia</taxon>
    </lineage>
</organism>
<evidence type="ECO:0000256" key="10">
    <source>
        <dbReference type="ARBA" id="ARBA00041392"/>
    </source>
</evidence>
<evidence type="ECO:0000256" key="5">
    <source>
        <dbReference type="ARBA" id="ARBA00022602"/>
    </source>
</evidence>
<proteinExistence type="inferred from homology"/>
<evidence type="ECO:0000256" key="8">
    <source>
        <dbReference type="ARBA" id="ARBA00022842"/>
    </source>
</evidence>
<keyword evidence="8" id="KW-0460">Magnesium</keyword>
<sequence length="340" mass="39829">MTRATLIDDISDVDEVEEVPLSQQPEWADVTPLEQQDGGYPLCPIAYTDSYKELMGYMRAVMAAGEISKRAYSLTSQVIEENPAHYTVWVYRKRLVTELSLDIEAELEWLSDIAAMHPKNYQPWHHRQVLVAMLLEPQQLDETHPVIRRELRFLANAIDEDSKNFHAWSYRQWLVQRYDLWTQEGFFVDAMINQDVRNNSAWNQRYFVLVRSNRDSKVDEQKVREEIEYSLEMIKRAPNNESPWSYVVGMLLRHAPEMLHAELLPRIQRMAEESETAQAMQASPFYWSALVDVYETQAMLQDGVRDEMITLAREACAALATDHDPTRMKYWEFRSSTLKV</sequence>
<dbReference type="AlphaFoldDB" id="A0A9W8CSX6"/>
<evidence type="ECO:0000313" key="15">
    <source>
        <dbReference type="Proteomes" id="UP001149813"/>
    </source>
</evidence>
<evidence type="ECO:0000256" key="2">
    <source>
        <dbReference type="ARBA" id="ARBA00006734"/>
    </source>
</evidence>
<gene>
    <name evidence="14" type="primary">RAM2</name>
    <name evidence="14" type="ORF">LPJ53_000673</name>
</gene>
<dbReference type="Gene3D" id="1.25.40.120">
    <property type="entry name" value="Protein prenylyltransferase"/>
    <property type="match status" value="1"/>
</dbReference>
<dbReference type="Pfam" id="PF01239">
    <property type="entry name" value="PPTA"/>
    <property type="match status" value="5"/>
</dbReference>
<dbReference type="PANTHER" id="PTHR11129:SF1">
    <property type="entry name" value="PROTEIN FARNESYLTRANSFERASE_GERANYLGERANYLTRANSFERASE TYPE-1 SUBUNIT ALPHA"/>
    <property type="match status" value="1"/>
</dbReference>
<comment type="cofactor">
    <cofactor evidence="1">
        <name>Mg(2+)</name>
        <dbReference type="ChEBI" id="CHEBI:18420"/>
    </cofactor>
</comment>
<dbReference type="GO" id="GO:0004662">
    <property type="term" value="F:CAAX-protein geranylgeranyltransferase activity"/>
    <property type="evidence" value="ECO:0007669"/>
    <property type="project" value="UniProtKB-EC"/>
</dbReference>
<evidence type="ECO:0000313" key="14">
    <source>
        <dbReference type="EMBL" id="KAJ1725110.1"/>
    </source>
</evidence>
<dbReference type="PROSITE" id="PS51147">
    <property type="entry name" value="PFTA"/>
    <property type="match status" value="4"/>
</dbReference>
<evidence type="ECO:0000256" key="4">
    <source>
        <dbReference type="ARBA" id="ARBA00012702"/>
    </source>
</evidence>
<evidence type="ECO:0000256" key="11">
    <source>
        <dbReference type="ARBA" id="ARBA00042436"/>
    </source>
</evidence>
<protein>
    <recommendedName>
        <fullName evidence="9">Protein farnesyltransferase/geranylgeranyltransferase type-1 subunit alpha</fullName>
        <ecNumber evidence="4">2.5.1.58</ecNumber>
        <ecNumber evidence="3">2.5.1.59</ecNumber>
    </recommendedName>
    <alternativeName>
        <fullName evidence="12">CAAX farnesyltransferase subunit alpha</fullName>
    </alternativeName>
    <alternativeName>
        <fullName evidence="11">FTase-alpha</fullName>
    </alternativeName>
    <alternativeName>
        <fullName evidence="10">Ras proteins prenyltransferase subunit alpha</fullName>
    </alternativeName>
    <alternativeName>
        <fullName evidence="13">Type I protein geranyl-geranyltransferase subunit alpha</fullName>
    </alternativeName>
</protein>
<dbReference type="EC" id="2.5.1.58" evidence="4"/>
<dbReference type="EC" id="2.5.1.59" evidence="3"/>
<dbReference type="GO" id="GO:0005953">
    <property type="term" value="C:CAAX-protein geranylgeranyltransferase complex"/>
    <property type="evidence" value="ECO:0007669"/>
    <property type="project" value="TreeGrafter"/>
</dbReference>
<keyword evidence="5" id="KW-0637">Prenyltransferase</keyword>
<name>A0A9W8CSX6_9FUNG</name>
<reference evidence="14" key="1">
    <citation type="submission" date="2022-07" db="EMBL/GenBank/DDBJ databases">
        <title>Phylogenomic reconstructions and comparative analyses of Kickxellomycotina fungi.</title>
        <authorList>
            <person name="Reynolds N.K."/>
            <person name="Stajich J.E."/>
            <person name="Barry K."/>
            <person name="Grigoriev I.V."/>
            <person name="Crous P."/>
            <person name="Smith M.E."/>
        </authorList>
    </citation>
    <scope>NUCLEOTIDE SEQUENCE</scope>
    <source>
        <strain evidence="14">NBRC 32514</strain>
    </source>
</reference>
<dbReference type="SUPFAM" id="SSF48439">
    <property type="entry name" value="Protein prenylyltransferase"/>
    <property type="match status" value="1"/>
</dbReference>
<comment type="caution">
    <text evidence="14">The sequence shown here is derived from an EMBL/GenBank/DDBJ whole genome shotgun (WGS) entry which is preliminary data.</text>
</comment>
<keyword evidence="15" id="KW-1185">Reference proteome</keyword>
<dbReference type="GO" id="GO:0005965">
    <property type="term" value="C:protein farnesyltransferase complex"/>
    <property type="evidence" value="ECO:0007669"/>
    <property type="project" value="TreeGrafter"/>
</dbReference>